<organism evidence="1 2">
    <name type="scientific">Streptomyces cellulosae</name>
    <dbReference type="NCBI Taxonomy" id="1968"/>
    <lineage>
        <taxon>Bacteria</taxon>
        <taxon>Bacillati</taxon>
        <taxon>Actinomycetota</taxon>
        <taxon>Actinomycetes</taxon>
        <taxon>Kitasatosporales</taxon>
        <taxon>Streptomycetaceae</taxon>
        <taxon>Streptomyces</taxon>
    </lineage>
</organism>
<evidence type="ECO:0008006" key="3">
    <source>
        <dbReference type="Google" id="ProtNLM"/>
    </source>
</evidence>
<protein>
    <recommendedName>
        <fullName evidence="3">Transposase</fullName>
    </recommendedName>
</protein>
<proteinExistence type="predicted"/>
<dbReference type="EMBL" id="JBITDC010000018">
    <property type="protein sequence ID" value="MFI5679972.1"/>
    <property type="molecule type" value="Genomic_DNA"/>
</dbReference>
<gene>
    <name evidence="1" type="ORF">ACIA8P_36030</name>
</gene>
<accession>A0ABW7YC49</accession>
<keyword evidence="2" id="KW-1185">Reference proteome</keyword>
<evidence type="ECO:0000313" key="2">
    <source>
        <dbReference type="Proteomes" id="UP001612415"/>
    </source>
</evidence>
<reference evidence="1 2" key="1">
    <citation type="submission" date="2024-10" db="EMBL/GenBank/DDBJ databases">
        <title>The Natural Products Discovery Center: Release of the First 8490 Sequenced Strains for Exploring Actinobacteria Biosynthetic Diversity.</title>
        <authorList>
            <person name="Kalkreuter E."/>
            <person name="Kautsar S.A."/>
            <person name="Yang D."/>
            <person name="Bader C.D."/>
            <person name="Teijaro C.N."/>
            <person name="Fluegel L."/>
            <person name="Davis C.M."/>
            <person name="Simpson J.R."/>
            <person name="Lauterbach L."/>
            <person name="Steele A.D."/>
            <person name="Gui C."/>
            <person name="Meng S."/>
            <person name="Li G."/>
            <person name="Viehrig K."/>
            <person name="Ye F."/>
            <person name="Su P."/>
            <person name="Kiefer A.F."/>
            <person name="Nichols A."/>
            <person name="Cepeda A.J."/>
            <person name="Yan W."/>
            <person name="Fan B."/>
            <person name="Jiang Y."/>
            <person name="Adhikari A."/>
            <person name="Zheng C.-J."/>
            <person name="Schuster L."/>
            <person name="Cowan T.M."/>
            <person name="Smanski M.J."/>
            <person name="Chevrette M.G."/>
            <person name="De Carvalho L.P.S."/>
            <person name="Shen B."/>
        </authorList>
    </citation>
    <scope>NUCLEOTIDE SEQUENCE [LARGE SCALE GENOMIC DNA]</scope>
    <source>
        <strain evidence="1 2">NPDC051599</strain>
    </source>
</reference>
<name>A0ABW7YC49_STRCE</name>
<comment type="caution">
    <text evidence="1">The sequence shown here is derived from an EMBL/GenBank/DDBJ whole genome shotgun (WGS) entry which is preliminary data.</text>
</comment>
<dbReference type="RefSeq" id="WP_398660405.1">
    <property type="nucleotide sequence ID" value="NZ_JBITDC010000018.1"/>
</dbReference>
<sequence length="82" mass="9219">MSDLPPAERLAKLRTLEAWLGWQLRDTQRKIEQVEQQTRATGGYVTDGFVSGNGHRLSTSLNTTCRSQVREISLRSDTTPAM</sequence>
<evidence type="ECO:0000313" key="1">
    <source>
        <dbReference type="EMBL" id="MFI5679972.1"/>
    </source>
</evidence>
<dbReference type="Proteomes" id="UP001612415">
    <property type="component" value="Unassembled WGS sequence"/>
</dbReference>